<keyword evidence="2" id="KW-1185">Reference proteome</keyword>
<dbReference type="EMBL" id="CP061035">
    <property type="protein sequence ID" value="QQV77628.1"/>
    <property type="molecule type" value="Genomic_DNA"/>
</dbReference>
<organism evidence="1 2">
    <name type="scientific">Sphingomonas aliaeris</name>
    <dbReference type="NCBI Taxonomy" id="2759526"/>
    <lineage>
        <taxon>Bacteria</taxon>
        <taxon>Pseudomonadati</taxon>
        <taxon>Pseudomonadota</taxon>
        <taxon>Alphaproteobacteria</taxon>
        <taxon>Sphingomonadales</taxon>
        <taxon>Sphingomonadaceae</taxon>
        <taxon>Sphingomonas</taxon>
    </lineage>
</organism>
<accession>A0A974NVC3</accession>
<reference evidence="2" key="1">
    <citation type="submission" date="2020-09" db="EMBL/GenBank/DDBJ databases">
        <title>Sphingomonas sp., a new species isolated from pork steak.</title>
        <authorList>
            <person name="Heidler von Heilborn D."/>
        </authorList>
    </citation>
    <scope>NUCLEOTIDE SEQUENCE [LARGE SCALE GENOMIC DNA]</scope>
</reference>
<proteinExistence type="predicted"/>
<dbReference type="AlphaFoldDB" id="A0A974NVC3"/>
<dbReference type="KEGG" id="sari:H5J25_02145"/>
<dbReference type="RefSeq" id="WP_202094292.1">
    <property type="nucleotide sequence ID" value="NZ_CP061035.1"/>
</dbReference>
<evidence type="ECO:0000313" key="2">
    <source>
        <dbReference type="Proteomes" id="UP000595894"/>
    </source>
</evidence>
<name>A0A974NVC3_9SPHN</name>
<evidence type="ECO:0000313" key="1">
    <source>
        <dbReference type="EMBL" id="QQV77628.1"/>
    </source>
</evidence>
<dbReference type="Proteomes" id="UP000595894">
    <property type="component" value="Chromosome"/>
</dbReference>
<protein>
    <submittedName>
        <fullName evidence="1">Uncharacterized protein</fullName>
    </submittedName>
</protein>
<sequence length="60" mass="6551">MKRLVTETQHSLDRLSAIEAAVAALGDEDLLDLADIFATGDPTPLRALTETEMQRRGLTL</sequence>
<gene>
    <name evidence="1" type="ORF">H5J25_02145</name>
</gene>